<evidence type="ECO:0000256" key="1">
    <source>
        <dbReference type="SAM" id="SignalP"/>
    </source>
</evidence>
<dbReference type="Proteomes" id="UP000652761">
    <property type="component" value="Unassembled WGS sequence"/>
</dbReference>
<dbReference type="EMBL" id="NMUH01000559">
    <property type="protein sequence ID" value="MQL81297.1"/>
    <property type="molecule type" value="Genomic_DNA"/>
</dbReference>
<protein>
    <recommendedName>
        <fullName evidence="2">Bifunctional inhibitor/plant lipid transfer protein/seed storage helical domain-containing protein</fullName>
    </recommendedName>
</protein>
<evidence type="ECO:0000313" key="4">
    <source>
        <dbReference type="Proteomes" id="UP000652761"/>
    </source>
</evidence>
<accession>A0A843UGE9</accession>
<evidence type="ECO:0000259" key="2">
    <source>
        <dbReference type="SMART" id="SM00499"/>
    </source>
</evidence>
<dbReference type="Pfam" id="PF14547">
    <property type="entry name" value="Hydrophob_seed"/>
    <property type="match status" value="1"/>
</dbReference>
<dbReference type="SUPFAM" id="SSF47699">
    <property type="entry name" value="Bifunctional inhibitor/lipid-transfer protein/seed storage 2S albumin"/>
    <property type="match status" value="1"/>
</dbReference>
<dbReference type="OrthoDB" id="696558at2759"/>
<keyword evidence="1" id="KW-0732">Signal</keyword>
<name>A0A843UGE9_COLES</name>
<reference evidence="3" key="1">
    <citation type="submission" date="2017-07" db="EMBL/GenBank/DDBJ databases">
        <title>Taro Niue Genome Assembly and Annotation.</title>
        <authorList>
            <person name="Atibalentja N."/>
            <person name="Keating K."/>
            <person name="Fields C.J."/>
        </authorList>
    </citation>
    <scope>NUCLEOTIDE SEQUENCE</scope>
    <source>
        <strain evidence="3">Niue_2</strain>
        <tissue evidence="3">Leaf</tissue>
    </source>
</reference>
<dbReference type="SMART" id="SM00499">
    <property type="entry name" value="AAI"/>
    <property type="match status" value="1"/>
</dbReference>
<organism evidence="3 4">
    <name type="scientific">Colocasia esculenta</name>
    <name type="common">Wild taro</name>
    <name type="synonym">Arum esculentum</name>
    <dbReference type="NCBI Taxonomy" id="4460"/>
    <lineage>
        <taxon>Eukaryota</taxon>
        <taxon>Viridiplantae</taxon>
        <taxon>Streptophyta</taxon>
        <taxon>Embryophyta</taxon>
        <taxon>Tracheophyta</taxon>
        <taxon>Spermatophyta</taxon>
        <taxon>Magnoliopsida</taxon>
        <taxon>Liliopsida</taxon>
        <taxon>Araceae</taxon>
        <taxon>Aroideae</taxon>
        <taxon>Colocasieae</taxon>
        <taxon>Colocasia</taxon>
    </lineage>
</organism>
<sequence length="111" mass="11563">MASKTSLFVALNLLLFALATASQLEVGKCSNTLKLGVCATVLDGLINIKLGTPPKEPCCGLIHGLANLEAAACVCAALKAHILGIHLHLPISLNLLLNYCGKQVPEGFQCP</sequence>
<dbReference type="AlphaFoldDB" id="A0A843UGE9"/>
<dbReference type="Gene3D" id="1.10.110.10">
    <property type="entry name" value="Plant lipid-transfer and hydrophobic proteins"/>
    <property type="match status" value="1"/>
</dbReference>
<gene>
    <name evidence="3" type="ORF">Taro_013758</name>
</gene>
<dbReference type="CDD" id="cd01958">
    <property type="entry name" value="HPS_like"/>
    <property type="match status" value="1"/>
</dbReference>
<feature type="domain" description="Bifunctional inhibitor/plant lipid transfer protein/seed storage helical" evidence="2">
    <location>
        <begin position="29"/>
        <end position="110"/>
    </location>
</feature>
<dbReference type="InterPro" id="IPR027923">
    <property type="entry name" value="Hydrophob_seed_dom"/>
</dbReference>
<dbReference type="PANTHER" id="PTHR31731">
    <property type="match status" value="1"/>
</dbReference>
<comment type="caution">
    <text evidence="3">The sequence shown here is derived from an EMBL/GenBank/DDBJ whole genome shotgun (WGS) entry which is preliminary data.</text>
</comment>
<dbReference type="InterPro" id="IPR016140">
    <property type="entry name" value="Bifunc_inhib/LTP/seed_store"/>
</dbReference>
<keyword evidence="4" id="KW-1185">Reference proteome</keyword>
<dbReference type="InterPro" id="IPR036312">
    <property type="entry name" value="Bifun_inhib/LTP/seed_sf"/>
</dbReference>
<dbReference type="SMR" id="A0A843UGE9"/>
<evidence type="ECO:0000313" key="3">
    <source>
        <dbReference type="EMBL" id="MQL81297.1"/>
    </source>
</evidence>
<feature type="chain" id="PRO_5033023451" description="Bifunctional inhibitor/plant lipid transfer protein/seed storage helical domain-containing protein" evidence="1">
    <location>
        <begin position="22"/>
        <end position="111"/>
    </location>
</feature>
<dbReference type="InterPro" id="IPR051636">
    <property type="entry name" value="Plant_LTP/defense-related"/>
</dbReference>
<feature type="signal peptide" evidence="1">
    <location>
        <begin position="1"/>
        <end position="21"/>
    </location>
</feature>
<proteinExistence type="predicted"/>